<accession>A0ABQ9XUT8</accession>
<dbReference type="EMBL" id="JARBJD010000069">
    <property type="protein sequence ID" value="KAK2955248.1"/>
    <property type="molecule type" value="Genomic_DNA"/>
</dbReference>
<evidence type="ECO:0008006" key="3">
    <source>
        <dbReference type="Google" id="ProtNLM"/>
    </source>
</evidence>
<evidence type="ECO:0000313" key="1">
    <source>
        <dbReference type="EMBL" id="KAK2955248.1"/>
    </source>
</evidence>
<keyword evidence="2" id="KW-1185">Reference proteome</keyword>
<sequence>MTRIQLRTIFPQQKMHTFPSFCNIHTNHNKGAAISTSISSTSSVWISSSFITNFKLSDGSRVGGAIRLFFEMDTATFFISDLHFTSNEATKAEDVFISTIDLSLNKKVLTAAKIHYRVGGQRCWQCSLQVRVEGRRFHFHRTRHSGILFVCIHIREKLTIFRLISS</sequence>
<organism evidence="1 2">
    <name type="scientific">Blattamonas nauphoetae</name>
    <dbReference type="NCBI Taxonomy" id="2049346"/>
    <lineage>
        <taxon>Eukaryota</taxon>
        <taxon>Metamonada</taxon>
        <taxon>Preaxostyla</taxon>
        <taxon>Oxymonadida</taxon>
        <taxon>Blattamonas</taxon>
    </lineage>
</organism>
<gene>
    <name evidence="1" type="ORF">BLNAU_9800</name>
</gene>
<name>A0ABQ9XUT8_9EUKA</name>
<evidence type="ECO:0000313" key="2">
    <source>
        <dbReference type="Proteomes" id="UP001281761"/>
    </source>
</evidence>
<reference evidence="1 2" key="1">
    <citation type="journal article" date="2022" name="bioRxiv">
        <title>Genomics of Preaxostyla Flagellates Illuminates Evolutionary Transitions and the Path Towards Mitochondrial Loss.</title>
        <authorList>
            <person name="Novak L.V.F."/>
            <person name="Treitli S.C."/>
            <person name="Pyrih J."/>
            <person name="Halakuc P."/>
            <person name="Pipaliya S.V."/>
            <person name="Vacek V."/>
            <person name="Brzon O."/>
            <person name="Soukal P."/>
            <person name="Eme L."/>
            <person name="Dacks J.B."/>
            <person name="Karnkowska A."/>
            <person name="Elias M."/>
            <person name="Hampl V."/>
        </authorList>
    </citation>
    <scope>NUCLEOTIDE SEQUENCE [LARGE SCALE GENOMIC DNA]</scope>
    <source>
        <strain evidence="1">NAU3</strain>
        <tissue evidence="1">Gut</tissue>
    </source>
</reference>
<proteinExistence type="predicted"/>
<comment type="caution">
    <text evidence="1">The sequence shown here is derived from an EMBL/GenBank/DDBJ whole genome shotgun (WGS) entry which is preliminary data.</text>
</comment>
<dbReference type="Proteomes" id="UP001281761">
    <property type="component" value="Unassembled WGS sequence"/>
</dbReference>
<protein>
    <recommendedName>
        <fullName evidence="3">C2H2-type domain-containing protein</fullName>
    </recommendedName>
</protein>